<accession>A0AA38SR07</accession>
<organism evidence="1 2">
    <name type="scientific">Centaurea solstitialis</name>
    <name type="common">yellow star-thistle</name>
    <dbReference type="NCBI Taxonomy" id="347529"/>
    <lineage>
        <taxon>Eukaryota</taxon>
        <taxon>Viridiplantae</taxon>
        <taxon>Streptophyta</taxon>
        <taxon>Embryophyta</taxon>
        <taxon>Tracheophyta</taxon>
        <taxon>Spermatophyta</taxon>
        <taxon>Magnoliopsida</taxon>
        <taxon>eudicotyledons</taxon>
        <taxon>Gunneridae</taxon>
        <taxon>Pentapetalae</taxon>
        <taxon>asterids</taxon>
        <taxon>campanulids</taxon>
        <taxon>Asterales</taxon>
        <taxon>Asteraceae</taxon>
        <taxon>Carduoideae</taxon>
        <taxon>Cardueae</taxon>
        <taxon>Centaureinae</taxon>
        <taxon>Centaurea</taxon>
    </lineage>
</organism>
<keyword evidence="2" id="KW-1185">Reference proteome</keyword>
<reference evidence="1" key="1">
    <citation type="submission" date="2023-03" db="EMBL/GenBank/DDBJ databases">
        <title>Chromosome-scale reference genome and RAD-based genetic map of yellow starthistle (Centaurea solstitialis) reveal putative structural variation and QTLs associated with invader traits.</title>
        <authorList>
            <person name="Reatini B."/>
            <person name="Cang F.A."/>
            <person name="Jiang Q."/>
            <person name="Mckibben M.T.W."/>
            <person name="Barker M.S."/>
            <person name="Rieseberg L.H."/>
            <person name="Dlugosch K.M."/>
        </authorList>
    </citation>
    <scope>NUCLEOTIDE SEQUENCE</scope>
    <source>
        <strain evidence="1">CAN-66</strain>
        <tissue evidence="1">Leaf</tissue>
    </source>
</reference>
<dbReference type="EMBL" id="JARYMX010000007">
    <property type="protein sequence ID" value="KAJ9541016.1"/>
    <property type="molecule type" value="Genomic_DNA"/>
</dbReference>
<sequence>MEILFNHKHQEIGWGDVNLGQKGVYMQERRFVAVVGEWEGVKDLVGLVNVYGPRDHRKRKEVWNMVELLCKKRGDFNVVRRDHERLNSFTNARQVEAFNDFMQRSLSLEVWMGNQKFTSTTTQMTNSGGFPTDF</sequence>
<dbReference type="SUPFAM" id="SSF56219">
    <property type="entry name" value="DNase I-like"/>
    <property type="match status" value="1"/>
</dbReference>
<dbReference type="Gene3D" id="3.60.10.10">
    <property type="entry name" value="Endonuclease/exonuclease/phosphatase"/>
    <property type="match status" value="1"/>
</dbReference>
<dbReference type="InterPro" id="IPR036691">
    <property type="entry name" value="Endo/exonu/phosph_ase_sf"/>
</dbReference>
<dbReference type="AlphaFoldDB" id="A0AA38SR07"/>
<evidence type="ECO:0000313" key="2">
    <source>
        <dbReference type="Proteomes" id="UP001172457"/>
    </source>
</evidence>
<comment type="caution">
    <text evidence="1">The sequence shown here is derived from an EMBL/GenBank/DDBJ whole genome shotgun (WGS) entry which is preliminary data.</text>
</comment>
<name>A0AA38SR07_9ASTR</name>
<dbReference type="Proteomes" id="UP001172457">
    <property type="component" value="Chromosome 7"/>
</dbReference>
<evidence type="ECO:0000313" key="1">
    <source>
        <dbReference type="EMBL" id="KAJ9541016.1"/>
    </source>
</evidence>
<proteinExistence type="predicted"/>
<gene>
    <name evidence="1" type="ORF">OSB04_027522</name>
</gene>
<protein>
    <submittedName>
        <fullName evidence="1">Uncharacterized protein</fullName>
    </submittedName>
</protein>